<name>L5KS31_PTEAL</name>
<evidence type="ECO:0000313" key="2">
    <source>
        <dbReference type="EMBL" id="ELK14222.1"/>
    </source>
</evidence>
<evidence type="ECO:0000313" key="3">
    <source>
        <dbReference type="Proteomes" id="UP000010552"/>
    </source>
</evidence>
<accession>L5KS31</accession>
<dbReference type="EMBL" id="KB030576">
    <property type="protein sequence ID" value="ELK14222.1"/>
    <property type="molecule type" value="Genomic_DNA"/>
</dbReference>
<gene>
    <name evidence="2" type="ORF">PAL_GLEAN10008688</name>
</gene>
<dbReference type="InParanoid" id="L5KS31"/>
<reference evidence="3" key="1">
    <citation type="journal article" date="2013" name="Science">
        <title>Comparative analysis of bat genomes provides insight into the evolution of flight and immunity.</title>
        <authorList>
            <person name="Zhang G."/>
            <person name="Cowled C."/>
            <person name="Shi Z."/>
            <person name="Huang Z."/>
            <person name="Bishop-Lilly K.A."/>
            <person name="Fang X."/>
            <person name="Wynne J.W."/>
            <person name="Xiong Z."/>
            <person name="Baker M.L."/>
            <person name="Zhao W."/>
            <person name="Tachedjian M."/>
            <person name="Zhu Y."/>
            <person name="Zhou P."/>
            <person name="Jiang X."/>
            <person name="Ng J."/>
            <person name="Yang L."/>
            <person name="Wu L."/>
            <person name="Xiao J."/>
            <person name="Feng Y."/>
            <person name="Chen Y."/>
            <person name="Sun X."/>
            <person name="Zhang Y."/>
            <person name="Marsh G.A."/>
            <person name="Crameri G."/>
            <person name="Broder C.C."/>
            <person name="Frey K.G."/>
            <person name="Wang L.F."/>
            <person name="Wang J."/>
        </authorList>
    </citation>
    <scope>NUCLEOTIDE SEQUENCE [LARGE SCALE GENOMIC DNA]</scope>
</reference>
<protein>
    <submittedName>
        <fullName evidence="2">Uncharacterized protein</fullName>
    </submittedName>
</protein>
<dbReference type="AlphaFoldDB" id="L5KS31"/>
<keyword evidence="3" id="KW-1185">Reference proteome</keyword>
<sequence length="84" mass="8788">MFSPGKWDGATRGLGTDANSESRVGSAQVHVKFAIPTDSQEKVGVVFKLKEKHVMEGVGAVHGTVAGATGVRWGPAKNVQTQTP</sequence>
<dbReference type="Proteomes" id="UP000010552">
    <property type="component" value="Unassembled WGS sequence"/>
</dbReference>
<organism evidence="2 3">
    <name type="scientific">Pteropus alecto</name>
    <name type="common">Black flying fox</name>
    <dbReference type="NCBI Taxonomy" id="9402"/>
    <lineage>
        <taxon>Eukaryota</taxon>
        <taxon>Metazoa</taxon>
        <taxon>Chordata</taxon>
        <taxon>Craniata</taxon>
        <taxon>Vertebrata</taxon>
        <taxon>Euteleostomi</taxon>
        <taxon>Mammalia</taxon>
        <taxon>Eutheria</taxon>
        <taxon>Laurasiatheria</taxon>
        <taxon>Chiroptera</taxon>
        <taxon>Yinpterochiroptera</taxon>
        <taxon>Pteropodoidea</taxon>
        <taxon>Pteropodidae</taxon>
        <taxon>Pteropodinae</taxon>
        <taxon>Pteropus</taxon>
    </lineage>
</organism>
<evidence type="ECO:0000256" key="1">
    <source>
        <dbReference type="SAM" id="MobiDB-lite"/>
    </source>
</evidence>
<feature type="region of interest" description="Disordered" evidence="1">
    <location>
        <begin position="1"/>
        <end position="25"/>
    </location>
</feature>
<proteinExistence type="predicted"/>